<proteinExistence type="predicted"/>
<feature type="domain" description="Reverse transcriptase" evidence="2">
    <location>
        <begin position="483"/>
        <end position="762"/>
    </location>
</feature>
<keyword evidence="4" id="KW-1185">Reference proteome</keyword>
<accession>A0ABD3SNH6</accession>
<dbReference type="InterPro" id="IPR002156">
    <property type="entry name" value="RNaseH_domain"/>
</dbReference>
<dbReference type="Pfam" id="PF03372">
    <property type="entry name" value="Exo_endo_phos"/>
    <property type="match status" value="1"/>
</dbReference>
<dbReference type="PANTHER" id="PTHR33116">
    <property type="entry name" value="REVERSE TRANSCRIPTASE ZINC-BINDING DOMAIN-CONTAINING PROTEIN-RELATED-RELATED"/>
    <property type="match status" value="1"/>
</dbReference>
<dbReference type="CDD" id="cd01650">
    <property type="entry name" value="RT_nLTR_like"/>
    <property type="match status" value="1"/>
</dbReference>
<dbReference type="InterPro" id="IPR005135">
    <property type="entry name" value="Endo/exonuclease/phosphatase"/>
</dbReference>
<dbReference type="Gene3D" id="3.30.420.10">
    <property type="entry name" value="Ribonuclease H-like superfamily/Ribonuclease H"/>
    <property type="match status" value="1"/>
</dbReference>
<dbReference type="InterPro" id="IPR043502">
    <property type="entry name" value="DNA/RNA_pol_sf"/>
</dbReference>
<dbReference type="SUPFAM" id="SSF56672">
    <property type="entry name" value="DNA/RNA polymerases"/>
    <property type="match status" value="1"/>
</dbReference>
<dbReference type="InterPro" id="IPR012337">
    <property type="entry name" value="RNaseH-like_sf"/>
</dbReference>
<dbReference type="PROSITE" id="PS50878">
    <property type="entry name" value="RT_POL"/>
    <property type="match status" value="1"/>
</dbReference>
<dbReference type="Pfam" id="PF00078">
    <property type="entry name" value="RVT_1"/>
    <property type="match status" value="1"/>
</dbReference>
<dbReference type="Pfam" id="PF13966">
    <property type="entry name" value="zf-RVT"/>
    <property type="match status" value="1"/>
</dbReference>
<dbReference type="CDD" id="cd06222">
    <property type="entry name" value="RNase_H_like"/>
    <property type="match status" value="1"/>
</dbReference>
<dbReference type="EMBL" id="JBJXBP010000006">
    <property type="protein sequence ID" value="KAL3826043.1"/>
    <property type="molecule type" value="Genomic_DNA"/>
</dbReference>
<sequence length="1368" mass="155971">MSCLAWNCQGLGGSWTVRTLGDLIRDHNPQLIFLSETRLAARKIELIKRKFGYFGLAVDARGLSGGLALLWMKDIDVVVQSFSFNHIDALVFIDNNNNTSWRFTGFYGEPVETNRHKSWKLLRHLASLSNKPWICAGDFNAMLSGHEKSGGNPVSFSNITDFSNCLRDAKLCDLGFTGYPFTWTNRWTHPYTIRERLDRACANEAWIDMFPHHRVVHLEALNSDHQPILIELSKKKEFRRGRRNRGFKFEAMWLKSEDCARVIKENWQPTNSGGVDTWDNLDSCRIGLMTWSEDSCSKVKKKVAKLKNEVLKLKQGLLTEETKNIIKEKSNELEGLLDKEEMMWRQRAKAHWMREGDKNTKFFHAKASSRRRVNTIHGLRNSEGIWCEKDEDLERIVAEYFEKIFTSSSPSLSTLEAVLGAVEPKVTREINADLLRTFSALEVKKALDSMHPLKSPGPDGFPVVFYQRFWSIVGSDVTKWVLRLLNEKIFPSICNFTYIVLIPKCSDPQTMAQFRPISLSNVIYKIASKVIVNRLKPHMNTIISESQSAFVPGRLISDNILISYEVAHYIKRSKAEHMAIKLDMSKAYDRIEWEFLRQVMVRLGLDSNFVDLIMLCVTTVTYSFVLNGGSFGFLTPKRGIRQGDPLSPYLFLFCAEVLSALIRREELKGNIAGLAVCNGAPEVSHLLFADDTMIFCNANVHSASSVSKVLKEYEEASGQQINFQKSSIVFSRTTTTATIDAIRAHLPMEVVDKHEKYLGLPSVIGKSKKEAFANIRDKVCNRLKGWKEQWLSKGGKEILIKSVIQAIPTYAMSCFKLPNYFTSEIEGLMAKFWWEGTNGKGIHWIRWRDLCQSKQYGGLGFRDLEAFNMALLAKQLWRLLINPHSMIARVFKARYFPNSDVLGSKLGSNPSYTWRSLWGAKGLLEAGTRWRIGNGILVNVWGDKWLPRESTFQLITPRNDRPPDFKVSELIDASTGNWDSYRVRSMFFEDDINCILSIPLGSNQNVDKRIWHYNQNGLFSVKSAYHLAVKMDRDQHSLASSSSSVGVSNDWNWLWNLKLPNKIKIFVWRACKGLLPTRANLVKRKVTTVQSCVMCEDSTEVIFHCLYSCPLARQVWAVSNIPCSVYNFVGFEVRDWLLNMKQKSEEGIFDLCLLLCWSLWHARNKRFFEGTNPNAMEITSFARKYLEDLRKAEAEVLTIRPANNRNETRWILPSEDIIKINFDAAINRVDGCCGIGAIARSSQGECVGWRSKCIKQPLDPTVAESKAALLAVELALEQNWRKIILEGDSQIIISALESATRSYANFGIIIDDIKSKVNSFELFEVRHIWREGNKAAHEVAKLSNIDTFDLNCLPDVILTIVTAESINE</sequence>
<dbReference type="Proteomes" id="UP001634393">
    <property type="component" value="Unassembled WGS sequence"/>
</dbReference>
<reference evidence="3 4" key="1">
    <citation type="submission" date="2024-12" db="EMBL/GenBank/DDBJ databases">
        <title>The unique morphological basis and parallel evolutionary history of personate flowers in Penstemon.</title>
        <authorList>
            <person name="Depatie T.H."/>
            <person name="Wessinger C.A."/>
        </authorList>
    </citation>
    <scope>NUCLEOTIDE SEQUENCE [LARGE SCALE GENOMIC DNA]</scope>
    <source>
        <strain evidence="3">WTNN_2</strain>
        <tissue evidence="3">Leaf</tissue>
    </source>
</reference>
<dbReference type="PANTHER" id="PTHR33116:SF86">
    <property type="entry name" value="REVERSE TRANSCRIPTASE DOMAIN-CONTAINING PROTEIN"/>
    <property type="match status" value="1"/>
</dbReference>
<dbReference type="InterPro" id="IPR036691">
    <property type="entry name" value="Endo/exonu/phosph_ase_sf"/>
</dbReference>
<dbReference type="SUPFAM" id="SSF56219">
    <property type="entry name" value="DNase I-like"/>
    <property type="match status" value="1"/>
</dbReference>
<evidence type="ECO:0000256" key="1">
    <source>
        <dbReference type="SAM" id="Coils"/>
    </source>
</evidence>
<keyword evidence="1" id="KW-0175">Coiled coil</keyword>
<comment type="caution">
    <text evidence="3">The sequence shown here is derived from an EMBL/GenBank/DDBJ whole genome shotgun (WGS) entry which is preliminary data.</text>
</comment>
<evidence type="ECO:0000313" key="3">
    <source>
        <dbReference type="EMBL" id="KAL3826043.1"/>
    </source>
</evidence>
<dbReference type="InterPro" id="IPR026960">
    <property type="entry name" value="RVT-Znf"/>
</dbReference>
<evidence type="ECO:0000313" key="4">
    <source>
        <dbReference type="Proteomes" id="UP001634393"/>
    </source>
</evidence>
<dbReference type="InterPro" id="IPR044730">
    <property type="entry name" value="RNase_H-like_dom_plant"/>
</dbReference>
<dbReference type="Gene3D" id="3.60.10.10">
    <property type="entry name" value="Endonuclease/exonuclease/phosphatase"/>
    <property type="match status" value="1"/>
</dbReference>
<dbReference type="Pfam" id="PF13456">
    <property type="entry name" value="RVT_3"/>
    <property type="match status" value="1"/>
</dbReference>
<protein>
    <recommendedName>
        <fullName evidence="2">Reverse transcriptase domain-containing protein</fullName>
    </recommendedName>
</protein>
<name>A0ABD3SNH6_9LAMI</name>
<feature type="coiled-coil region" evidence="1">
    <location>
        <begin position="296"/>
        <end position="339"/>
    </location>
</feature>
<organism evidence="3 4">
    <name type="scientific">Penstemon smallii</name>
    <dbReference type="NCBI Taxonomy" id="265156"/>
    <lineage>
        <taxon>Eukaryota</taxon>
        <taxon>Viridiplantae</taxon>
        <taxon>Streptophyta</taxon>
        <taxon>Embryophyta</taxon>
        <taxon>Tracheophyta</taxon>
        <taxon>Spermatophyta</taxon>
        <taxon>Magnoliopsida</taxon>
        <taxon>eudicotyledons</taxon>
        <taxon>Gunneridae</taxon>
        <taxon>Pentapetalae</taxon>
        <taxon>asterids</taxon>
        <taxon>lamiids</taxon>
        <taxon>Lamiales</taxon>
        <taxon>Plantaginaceae</taxon>
        <taxon>Cheloneae</taxon>
        <taxon>Penstemon</taxon>
    </lineage>
</organism>
<evidence type="ECO:0000259" key="2">
    <source>
        <dbReference type="PROSITE" id="PS50878"/>
    </source>
</evidence>
<dbReference type="InterPro" id="IPR000477">
    <property type="entry name" value="RT_dom"/>
</dbReference>
<dbReference type="InterPro" id="IPR036397">
    <property type="entry name" value="RNaseH_sf"/>
</dbReference>
<dbReference type="SUPFAM" id="SSF53098">
    <property type="entry name" value="Ribonuclease H-like"/>
    <property type="match status" value="1"/>
</dbReference>
<gene>
    <name evidence="3" type="ORF">ACJIZ3_022072</name>
</gene>